<feature type="coiled-coil region" evidence="1">
    <location>
        <begin position="142"/>
        <end position="169"/>
    </location>
</feature>
<protein>
    <recommendedName>
        <fullName evidence="4">DUF4935 domain-containing protein</fullName>
    </recommendedName>
</protein>
<accession>A0ABD5R4J1</accession>
<reference evidence="2 3" key="1">
    <citation type="journal article" date="2019" name="Int. J. Syst. Evol. Microbiol.">
        <title>The Global Catalogue of Microorganisms (GCM) 10K type strain sequencing project: providing services to taxonomists for standard genome sequencing and annotation.</title>
        <authorList>
            <consortium name="The Broad Institute Genomics Platform"/>
            <consortium name="The Broad Institute Genome Sequencing Center for Infectious Disease"/>
            <person name="Wu L."/>
            <person name="Ma J."/>
        </authorList>
    </citation>
    <scope>NUCLEOTIDE SEQUENCE [LARGE SCALE GENOMIC DNA]</scope>
    <source>
        <strain evidence="2 3">CGMCC 1.12124</strain>
    </source>
</reference>
<organism evidence="2 3">
    <name type="scientific">Halorubrum rubrum</name>
    <dbReference type="NCBI Taxonomy" id="1126240"/>
    <lineage>
        <taxon>Archaea</taxon>
        <taxon>Methanobacteriati</taxon>
        <taxon>Methanobacteriota</taxon>
        <taxon>Stenosarchaea group</taxon>
        <taxon>Halobacteria</taxon>
        <taxon>Halobacteriales</taxon>
        <taxon>Haloferacaceae</taxon>
        <taxon>Halorubrum</taxon>
    </lineage>
</organism>
<evidence type="ECO:0000256" key="1">
    <source>
        <dbReference type="SAM" id="Coils"/>
    </source>
</evidence>
<evidence type="ECO:0000313" key="3">
    <source>
        <dbReference type="Proteomes" id="UP001596118"/>
    </source>
</evidence>
<dbReference type="AlphaFoldDB" id="A0ABD5R4J1"/>
<dbReference type="Proteomes" id="UP001596118">
    <property type="component" value="Unassembled WGS sequence"/>
</dbReference>
<keyword evidence="3" id="KW-1185">Reference proteome</keyword>
<comment type="caution">
    <text evidence="2">The sequence shown here is derived from an EMBL/GenBank/DDBJ whole genome shotgun (WGS) entry which is preliminary data.</text>
</comment>
<gene>
    <name evidence="2" type="ORF">ACFPM1_12325</name>
</gene>
<keyword evidence="1" id="KW-0175">Coiled coil</keyword>
<name>A0ABD5R4J1_9EURY</name>
<evidence type="ECO:0008006" key="4">
    <source>
        <dbReference type="Google" id="ProtNLM"/>
    </source>
</evidence>
<evidence type="ECO:0000313" key="2">
    <source>
        <dbReference type="EMBL" id="MFC5279536.1"/>
    </source>
</evidence>
<dbReference type="RefSeq" id="WP_256413255.1">
    <property type="nucleotide sequence ID" value="NZ_JANHDM010000019.1"/>
</dbReference>
<sequence length="257" mass="30084">MTRYFLDTGPLLGVTFLHDLWRDESEQLFATDNTLYTSDAVLYEYCNYDGSNDLETADIDLESEDGRFGQILSKVRLAQRSLDIKLRSYDDDELDLKTLVDEFIEETGLDEEIEPEELLDKRIKPNVGEYLANKIGRRDVTKEVAREVMDDLCDEIETAARETQEMIDQRVKRAPQREDDWSNKKRRLHFVDDRIDKEILCDAANMYEMNRIRRVVTTDNNHMYSNRERINTILGLVIVFIKDEFSETTLPSSSETE</sequence>
<dbReference type="EMBL" id="JBHSKY010000014">
    <property type="protein sequence ID" value="MFC5279536.1"/>
    <property type="molecule type" value="Genomic_DNA"/>
</dbReference>
<proteinExistence type="predicted"/>